<evidence type="ECO:0000313" key="2">
    <source>
        <dbReference type="EMBL" id="MBO1317174.1"/>
    </source>
</evidence>
<dbReference type="Proteomes" id="UP000664417">
    <property type="component" value="Unassembled WGS sequence"/>
</dbReference>
<reference evidence="2" key="1">
    <citation type="submission" date="2021-03" db="EMBL/GenBank/DDBJ databases">
        <authorList>
            <person name="Wang G."/>
        </authorList>
    </citation>
    <scope>NUCLEOTIDE SEQUENCE</scope>
    <source>
        <strain evidence="2">KCTC 12899</strain>
    </source>
</reference>
<organism evidence="2 3">
    <name type="scientific">Acanthopleuribacter pedis</name>
    <dbReference type="NCBI Taxonomy" id="442870"/>
    <lineage>
        <taxon>Bacteria</taxon>
        <taxon>Pseudomonadati</taxon>
        <taxon>Acidobacteriota</taxon>
        <taxon>Holophagae</taxon>
        <taxon>Acanthopleuribacterales</taxon>
        <taxon>Acanthopleuribacteraceae</taxon>
        <taxon>Acanthopleuribacter</taxon>
    </lineage>
</organism>
<keyword evidence="1" id="KW-0732">Signal</keyword>
<evidence type="ECO:0000313" key="3">
    <source>
        <dbReference type="Proteomes" id="UP000664417"/>
    </source>
</evidence>
<dbReference type="EMBL" id="JAFREP010000001">
    <property type="protein sequence ID" value="MBO1317174.1"/>
    <property type="molecule type" value="Genomic_DNA"/>
</dbReference>
<gene>
    <name evidence="2" type="ORF">J3U88_01795</name>
</gene>
<keyword evidence="3" id="KW-1185">Reference proteome</keyword>
<comment type="caution">
    <text evidence="2">The sequence shown here is derived from an EMBL/GenBank/DDBJ whole genome shotgun (WGS) entry which is preliminary data.</text>
</comment>
<accession>A0A8J7U1Z0</accession>
<sequence length="726" mass="78200">MNLKKLLFVALFAAGSMVFADVDLSTTIRDVYIRGTCEQAGVINMTVDGDDFADASSTTPVYIRLRLDHGGLLCRTLVWDHPNNPVTFTRSEIYVPMRLEEGEGNFLDSLAVNPDALAIVRWKAGEPEIWLRVTQSSSTWIEDNAPQTSNAPNPDRRVSWSIGISASRSSLDNQELFLGGTANAGSPPARRASLPFAMREDLYATSVINGWDPTTSDPASLEIDEAVSTLLCVDLSSSNLEALPAPQEDSALNFDPISFDDQTRNVETGASFTNITLGQLTSVAFSDDRIIARGFDFGCTGAVAKFNPVSAPLCLIAGQQQGAADEGLVCVPNTLAVAVGCGSQWGFHVGSRVELQTPSSANYGFLFRVDNNGRYFDVNGAVVTGGTLPAWMQLDTTALAVTANVGTFPLNSQGSTSTTIDAGGNLLTRYARAIYSGNTTLNPPAGVSDSITLSITATVCQWYQEDPTDIVIDMDFYATNRDSVLDDEPGFDGRLDDSTGLDQEAFCDPSARLAFEYEWAFGSFTACESTACADIFFQYVPKTINADGSATGFWSGVSYVNHGRADLDTVIGNIYEADGTHWQVTFPELPIRNQKTWLMDFDEAAQAVVFADAADLENGDKLTPEVQTDGVLRDFGTLRSSMFINACGTEGDLSLQGVQADLDGYLLIGKDDVINGAYAARNTDDGAGAQSGDLPVLNSKKEWEFPGVIDDYRNHYGVRIAPSIMK</sequence>
<feature type="chain" id="PRO_5035245490" evidence="1">
    <location>
        <begin position="21"/>
        <end position="726"/>
    </location>
</feature>
<dbReference type="RefSeq" id="WP_207856407.1">
    <property type="nucleotide sequence ID" value="NZ_JAFREP010000001.1"/>
</dbReference>
<feature type="signal peptide" evidence="1">
    <location>
        <begin position="1"/>
        <end position="20"/>
    </location>
</feature>
<name>A0A8J7U1Z0_9BACT</name>
<protein>
    <submittedName>
        <fullName evidence="2">Uncharacterized protein</fullName>
    </submittedName>
</protein>
<evidence type="ECO:0000256" key="1">
    <source>
        <dbReference type="SAM" id="SignalP"/>
    </source>
</evidence>
<proteinExistence type="predicted"/>
<dbReference type="AlphaFoldDB" id="A0A8J7U1Z0"/>